<keyword evidence="8" id="KW-1185">Reference proteome</keyword>
<evidence type="ECO:0000259" key="6">
    <source>
        <dbReference type="PROSITE" id="PS51296"/>
    </source>
</evidence>
<dbReference type="Proteomes" id="UP000030645">
    <property type="component" value="Unassembled WGS sequence"/>
</dbReference>
<dbReference type="PROSITE" id="PS51296">
    <property type="entry name" value="RIESKE"/>
    <property type="match status" value="1"/>
</dbReference>
<evidence type="ECO:0000313" key="8">
    <source>
        <dbReference type="Proteomes" id="UP000030645"/>
    </source>
</evidence>
<dbReference type="EMBL" id="KE344844">
    <property type="protein sequence ID" value="EXB81475.1"/>
    <property type="molecule type" value="Genomic_DNA"/>
</dbReference>
<keyword evidence="4" id="KW-0408">Iron</keyword>
<dbReference type="Gene3D" id="2.102.10.10">
    <property type="entry name" value="Rieske [2Fe-2S] iron-sulphur domain"/>
    <property type="match status" value="1"/>
</dbReference>
<evidence type="ECO:0000256" key="4">
    <source>
        <dbReference type="ARBA" id="ARBA00023004"/>
    </source>
</evidence>
<dbReference type="InterPro" id="IPR036922">
    <property type="entry name" value="Rieske_2Fe-2S_sf"/>
</dbReference>
<keyword evidence="5" id="KW-0411">Iron-sulfur</keyword>
<evidence type="ECO:0000256" key="5">
    <source>
        <dbReference type="ARBA" id="ARBA00023014"/>
    </source>
</evidence>
<dbReference type="eggNOG" id="ENOG502QRC7">
    <property type="taxonomic scope" value="Eukaryota"/>
</dbReference>
<evidence type="ECO:0000256" key="1">
    <source>
        <dbReference type="ARBA" id="ARBA00022714"/>
    </source>
</evidence>
<dbReference type="GO" id="GO:0051537">
    <property type="term" value="F:2 iron, 2 sulfur cluster binding"/>
    <property type="evidence" value="ECO:0007669"/>
    <property type="project" value="UniProtKB-KW"/>
</dbReference>
<keyword evidence="1" id="KW-0001">2Fe-2S</keyword>
<dbReference type="InterPro" id="IPR017941">
    <property type="entry name" value="Rieske_2Fe-2S"/>
</dbReference>
<dbReference type="SUPFAM" id="SSF103511">
    <property type="entry name" value="Chlorophyll a-b binding protein"/>
    <property type="match status" value="1"/>
</dbReference>
<keyword evidence="3" id="KW-0809">Transit peptide</keyword>
<evidence type="ECO:0000256" key="2">
    <source>
        <dbReference type="ARBA" id="ARBA00022723"/>
    </source>
</evidence>
<dbReference type="AlphaFoldDB" id="W9RBS0"/>
<sequence length="243" mass="26886">MCNYASDNNRAPRGPILATSGNCRRLEFVSPSYGERVDRMRGFIRPSTLHAAEAYMICGSKVCCTGSDYKPINRLEWTNEKPQRIHRAAIVDEDGCIVCPTTDSTFDLRTGEIKEWYPKNPVLRVLTPALRTLYVFPVKTDEENIYINMRGAGVNPNVSAEIVFSGKAQPGVTATDVNVEEVRMVVDENLEGFGFTGKNEVINGKAAVIGFLLLLDFELLTGKGLLKGTGFLDFIYSVSNAFK</sequence>
<dbReference type="PANTHER" id="PTHR43456">
    <property type="entry name" value="RIESKE (2FE-2S) DOMAIN-CONTAINING PROTEIN"/>
    <property type="match status" value="1"/>
</dbReference>
<dbReference type="STRING" id="981085.W9RBS0"/>
<dbReference type="SUPFAM" id="SSF50022">
    <property type="entry name" value="ISP domain"/>
    <property type="match status" value="1"/>
</dbReference>
<proteinExistence type="predicted"/>
<evidence type="ECO:0000256" key="3">
    <source>
        <dbReference type="ARBA" id="ARBA00022946"/>
    </source>
</evidence>
<protein>
    <recommendedName>
        <fullName evidence="6">Rieske domain-containing protein</fullName>
    </recommendedName>
</protein>
<dbReference type="GO" id="GO:0046872">
    <property type="term" value="F:metal ion binding"/>
    <property type="evidence" value="ECO:0007669"/>
    <property type="project" value="UniProtKB-KW"/>
</dbReference>
<evidence type="ECO:0000313" key="7">
    <source>
        <dbReference type="EMBL" id="EXB81475.1"/>
    </source>
</evidence>
<organism evidence="7 8">
    <name type="scientific">Morus notabilis</name>
    <dbReference type="NCBI Taxonomy" id="981085"/>
    <lineage>
        <taxon>Eukaryota</taxon>
        <taxon>Viridiplantae</taxon>
        <taxon>Streptophyta</taxon>
        <taxon>Embryophyta</taxon>
        <taxon>Tracheophyta</taxon>
        <taxon>Spermatophyta</taxon>
        <taxon>Magnoliopsida</taxon>
        <taxon>eudicotyledons</taxon>
        <taxon>Gunneridae</taxon>
        <taxon>Pentapetalae</taxon>
        <taxon>rosids</taxon>
        <taxon>fabids</taxon>
        <taxon>Rosales</taxon>
        <taxon>Moraceae</taxon>
        <taxon>Moreae</taxon>
        <taxon>Morus</taxon>
    </lineage>
</organism>
<keyword evidence="2" id="KW-0479">Metal-binding</keyword>
<reference evidence="8" key="1">
    <citation type="submission" date="2013-01" db="EMBL/GenBank/DDBJ databases">
        <title>Draft Genome Sequence of a Mulberry Tree, Morus notabilis C.K. Schneid.</title>
        <authorList>
            <person name="He N."/>
            <person name="Zhao S."/>
        </authorList>
    </citation>
    <scope>NUCLEOTIDE SEQUENCE</scope>
</reference>
<feature type="domain" description="Rieske" evidence="6">
    <location>
        <begin position="86"/>
        <end position="147"/>
    </location>
</feature>
<accession>W9RBS0</accession>
<gene>
    <name evidence="7" type="ORF">L484_014281</name>
</gene>
<dbReference type="PANTHER" id="PTHR43456:SF2">
    <property type="entry name" value="RIESKE (2FE-2S) DOMAIN-CONTAINING PROTEIN"/>
    <property type="match status" value="1"/>
</dbReference>
<name>W9RBS0_9ROSA</name>